<evidence type="ECO:0000313" key="3">
    <source>
        <dbReference type="EMBL" id="RDD62945.1"/>
    </source>
</evidence>
<dbReference type="Pfam" id="PF14520">
    <property type="entry name" value="HHH_5"/>
    <property type="match status" value="1"/>
</dbReference>
<dbReference type="Gene3D" id="1.10.150.20">
    <property type="entry name" value="5' to 3' exonuclease, C-terminal subdomain"/>
    <property type="match status" value="1"/>
</dbReference>
<protein>
    <submittedName>
        <fullName evidence="3">Helix-hairpin-helix domain-containing protein</fullName>
    </submittedName>
</protein>
<proteinExistence type="predicted"/>
<feature type="domain" description="Helix-hairpin-helix DNA-binding motif class 1" evidence="2">
    <location>
        <begin position="45"/>
        <end position="64"/>
    </location>
</feature>
<dbReference type="Proteomes" id="UP000253941">
    <property type="component" value="Unassembled WGS sequence"/>
</dbReference>
<feature type="region of interest" description="Disordered" evidence="1">
    <location>
        <begin position="15"/>
        <end position="41"/>
    </location>
</feature>
<dbReference type="GO" id="GO:0003677">
    <property type="term" value="F:DNA binding"/>
    <property type="evidence" value="ECO:0007669"/>
    <property type="project" value="InterPro"/>
</dbReference>
<feature type="compositionally biased region" description="Basic and acidic residues" evidence="1">
    <location>
        <begin position="18"/>
        <end position="34"/>
    </location>
</feature>
<dbReference type="InterPro" id="IPR010994">
    <property type="entry name" value="RuvA_2-like"/>
</dbReference>
<dbReference type="AlphaFoldDB" id="A0A369TEZ6"/>
<dbReference type="SUPFAM" id="SSF47781">
    <property type="entry name" value="RuvA domain 2-like"/>
    <property type="match status" value="1"/>
</dbReference>
<evidence type="ECO:0000259" key="2">
    <source>
        <dbReference type="SMART" id="SM00278"/>
    </source>
</evidence>
<evidence type="ECO:0000313" key="4">
    <source>
        <dbReference type="Proteomes" id="UP000253941"/>
    </source>
</evidence>
<dbReference type="GO" id="GO:0006281">
    <property type="term" value="P:DNA repair"/>
    <property type="evidence" value="ECO:0007669"/>
    <property type="project" value="InterPro"/>
</dbReference>
<organism evidence="3 4">
    <name type="scientific">Ferruginivarius sediminum</name>
    <dbReference type="NCBI Taxonomy" id="2661937"/>
    <lineage>
        <taxon>Bacteria</taxon>
        <taxon>Pseudomonadati</taxon>
        <taxon>Pseudomonadota</taxon>
        <taxon>Alphaproteobacteria</taxon>
        <taxon>Rhodospirillales</taxon>
        <taxon>Rhodospirillaceae</taxon>
        <taxon>Ferruginivarius</taxon>
    </lineage>
</organism>
<comment type="caution">
    <text evidence="3">The sequence shown here is derived from an EMBL/GenBank/DDBJ whole genome shotgun (WGS) entry which is preliminary data.</text>
</comment>
<accession>A0A369TEZ6</accession>
<gene>
    <name evidence="3" type="ORF">DRB17_03990</name>
</gene>
<dbReference type="InterPro" id="IPR003583">
    <property type="entry name" value="Hlx-hairpin-Hlx_DNA-bd_motif"/>
</dbReference>
<sequence>MFVQLLRCLCNCLPGRKPSRDRDMSAAAPRERTPRAGGGIPEGLQSLLDIPGIGPKTVQYLHEGGYASLADIRAASEEELAAVEGVGPRAGAALKKALSQ</sequence>
<reference evidence="3 4" key="1">
    <citation type="submission" date="2018-07" db="EMBL/GenBank/DDBJ databases">
        <title>Venubactetium sediminum gen. nov., sp. nov., isolated from a marine solar saltern.</title>
        <authorList>
            <person name="Wang S."/>
        </authorList>
    </citation>
    <scope>NUCLEOTIDE SEQUENCE [LARGE SCALE GENOMIC DNA]</scope>
    <source>
        <strain evidence="3 4">WD2A32</strain>
    </source>
</reference>
<dbReference type="EMBL" id="QPMH01000003">
    <property type="protein sequence ID" value="RDD62945.1"/>
    <property type="molecule type" value="Genomic_DNA"/>
</dbReference>
<keyword evidence="4" id="KW-1185">Reference proteome</keyword>
<feature type="domain" description="Helix-hairpin-helix DNA-binding motif class 1" evidence="2">
    <location>
        <begin position="78"/>
        <end position="97"/>
    </location>
</feature>
<name>A0A369TEZ6_9PROT</name>
<dbReference type="RefSeq" id="WP_114580896.1">
    <property type="nucleotide sequence ID" value="NZ_QPMH01000003.1"/>
</dbReference>
<dbReference type="SMART" id="SM00278">
    <property type="entry name" value="HhH1"/>
    <property type="match status" value="2"/>
</dbReference>
<evidence type="ECO:0000256" key="1">
    <source>
        <dbReference type="SAM" id="MobiDB-lite"/>
    </source>
</evidence>